<keyword evidence="2" id="KW-1003">Cell membrane</keyword>
<protein>
    <recommendedName>
        <fullName evidence="8">Phage shock protein PspC N-terminal domain-containing protein</fullName>
    </recommendedName>
</protein>
<comment type="subcellular location">
    <subcellularLocation>
        <location evidence="1">Cell membrane</location>
        <topology evidence="1">Single-pass membrane protein</topology>
    </subcellularLocation>
</comment>
<dbReference type="InterPro" id="IPR007168">
    <property type="entry name" value="Phageshock_PspC_N"/>
</dbReference>
<evidence type="ECO:0000313" key="10">
    <source>
        <dbReference type="Proteomes" id="UP000243688"/>
    </source>
</evidence>
<feature type="transmembrane region" description="Helical" evidence="7">
    <location>
        <begin position="34"/>
        <end position="55"/>
    </location>
</feature>
<dbReference type="PANTHER" id="PTHR33885">
    <property type="entry name" value="PHAGE SHOCK PROTEIN C"/>
    <property type="match status" value="1"/>
</dbReference>
<keyword evidence="5 7" id="KW-0472">Membrane</keyword>
<evidence type="ECO:0000256" key="3">
    <source>
        <dbReference type="ARBA" id="ARBA00022692"/>
    </source>
</evidence>
<sequence>MRLYRSSRDKKLFGVCGGLAESFGVDPTLVRLVVALTTVFSGGTMALIYLVAAVVMPKDPYGHAGAVPYGSPSYGPAHGPGAGTSYGAQPGYGPRAHDPCCRSWPPGAETKAGYGVGYAGGYGYGAGAGGVHDPASSPIDEAMRDLEKKALLKEIERLKAKLAQYENGLRENGDDRPKPEKGD</sequence>
<dbReference type="Proteomes" id="UP000243688">
    <property type="component" value="Unassembled WGS sequence"/>
</dbReference>
<dbReference type="Pfam" id="PF04024">
    <property type="entry name" value="PspC"/>
    <property type="match status" value="1"/>
</dbReference>
<organism evidence="9 10">
    <name type="scientific">Candidatus Reconcilbacillus cellulovorans</name>
    <dbReference type="NCBI Taxonomy" id="1906605"/>
    <lineage>
        <taxon>Bacteria</taxon>
        <taxon>Bacillati</taxon>
        <taxon>Bacillota</taxon>
        <taxon>Bacilli</taxon>
        <taxon>Bacillales</taxon>
        <taxon>Paenibacillaceae</taxon>
        <taxon>Candidatus Reconcilbacillus</taxon>
    </lineage>
</organism>
<evidence type="ECO:0000256" key="7">
    <source>
        <dbReference type="SAM" id="Phobius"/>
    </source>
</evidence>
<evidence type="ECO:0000256" key="4">
    <source>
        <dbReference type="ARBA" id="ARBA00022989"/>
    </source>
</evidence>
<feature type="compositionally biased region" description="Basic and acidic residues" evidence="6">
    <location>
        <begin position="168"/>
        <end position="183"/>
    </location>
</feature>
<evidence type="ECO:0000313" key="9">
    <source>
        <dbReference type="EMBL" id="PDO09657.1"/>
    </source>
</evidence>
<gene>
    <name evidence="9" type="ORF">BLM47_11500</name>
</gene>
<evidence type="ECO:0000256" key="6">
    <source>
        <dbReference type="SAM" id="MobiDB-lite"/>
    </source>
</evidence>
<dbReference type="EMBL" id="MOXJ01000032">
    <property type="protein sequence ID" value="PDO09657.1"/>
    <property type="molecule type" value="Genomic_DNA"/>
</dbReference>
<name>A0A2A6DYT4_9BACL</name>
<accession>A0A2A6DYT4</accession>
<keyword evidence="3 7" id="KW-0812">Transmembrane</keyword>
<keyword evidence="4 7" id="KW-1133">Transmembrane helix</keyword>
<evidence type="ECO:0000256" key="2">
    <source>
        <dbReference type="ARBA" id="ARBA00022475"/>
    </source>
</evidence>
<dbReference type="PANTHER" id="PTHR33885:SF3">
    <property type="entry name" value="PHAGE SHOCK PROTEIN C"/>
    <property type="match status" value="1"/>
</dbReference>
<feature type="domain" description="Phage shock protein PspC N-terminal" evidence="8">
    <location>
        <begin position="2"/>
        <end position="58"/>
    </location>
</feature>
<comment type="caution">
    <text evidence="9">The sequence shown here is derived from an EMBL/GenBank/DDBJ whole genome shotgun (WGS) entry which is preliminary data.</text>
</comment>
<feature type="region of interest" description="Disordered" evidence="6">
    <location>
        <begin position="163"/>
        <end position="183"/>
    </location>
</feature>
<evidence type="ECO:0000256" key="1">
    <source>
        <dbReference type="ARBA" id="ARBA00004162"/>
    </source>
</evidence>
<proteinExistence type="predicted"/>
<evidence type="ECO:0000259" key="8">
    <source>
        <dbReference type="Pfam" id="PF04024"/>
    </source>
</evidence>
<dbReference type="AlphaFoldDB" id="A0A2A6DYT4"/>
<evidence type="ECO:0000256" key="5">
    <source>
        <dbReference type="ARBA" id="ARBA00023136"/>
    </source>
</evidence>
<dbReference type="InterPro" id="IPR052027">
    <property type="entry name" value="PspC"/>
</dbReference>
<dbReference type="GO" id="GO:0005886">
    <property type="term" value="C:plasma membrane"/>
    <property type="evidence" value="ECO:0007669"/>
    <property type="project" value="UniProtKB-SubCell"/>
</dbReference>
<reference evidence="9 10" key="1">
    <citation type="submission" date="2016-12" db="EMBL/GenBank/DDBJ databases">
        <title>Candidatus Reconcilibacillus cellulovorans genome.</title>
        <authorList>
            <person name="Kolinko S."/>
            <person name="Wu Y.-W."/>
            <person name="Tachea F."/>
            <person name="Denzel E."/>
            <person name="Hiras J."/>
            <person name="Baecker N."/>
            <person name="Chan L.J."/>
            <person name="Eichorst S.A."/>
            <person name="Frey D."/>
            <person name="Adams P.D."/>
            <person name="Pray T."/>
            <person name="Tanjore D."/>
            <person name="Petzold C.J."/>
            <person name="Gladden J.M."/>
            <person name="Simmons B.A."/>
            <person name="Singer S.W."/>
        </authorList>
    </citation>
    <scope>NUCLEOTIDE SEQUENCE [LARGE SCALE GENOMIC DNA]</scope>
    <source>
        <strain evidence="9">JTherm</strain>
    </source>
</reference>